<dbReference type="EMBL" id="JACHHV010000052">
    <property type="protein sequence ID" value="MBB5888772.1"/>
    <property type="molecule type" value="Genomic_DNA"/>
</dbReference>
<dbReference type="Proteomes" id="UP000562464">
    <property type="component" value="Unassembled WGS sequence"/>
</dbReference>
<dbReference type="GO" id="GO:0008441">
    <property type="term" value="F:3'(2'),5'-bisphosphate nucleotidase activity"/>
    <property type="evidence" value="ECO:0007669"/>
    <property type="project" value="UniProtKB-EC"/>
</dbReference>
<evidence type="ECO:0000259" key="1">
    <source>
        <dbReference type="Pfam" id="PF01368"/>
    </source>
</evidence>
<dbReference type="Pfam" id="PF02272">
    <property type="entry name" value="DHHA1"/>
    <property type="match status" value="1"/>
</dbReference>
<dbReference type="InterPro" id="IPR038763">
    <property type="entry name" value="DHH_sf"/>
</dbReference>
<sequence>MNNSFSKILDKIRDYDKIVILRHQNPDPDALGSQCGLREILRYNFPDKTVLATGYNEPSLQYLATMDEFDENVAEALIIVCDTANRPRIDSRFWREADFLIKIDHHPNDDVYGDLYYVDDKASSVSEIITEFAVTMNLEIPSSAARLLYGGIVGDTGRFLYPSTSPKTLALAAKLAEKDFDRSELGQTMNSFDMKVARLQGYIYENLVISANGAACVTITQDLLREMNLKDSETSSIVSLPGNIRNIKLWAIFVEQPDGHYRVRMRSKFTPINEIAKRHDGGGHVLASGANAYSFEELEEIWQELQDVLR</sequence>
<dbReference type="EC" id="3.1.13.3" evidence="3"/>
<dbReference type="PANTHER" id="PTHR47618">
    <property type="entry name" value="BIFUNCTIONAL OLIGORIBONUCLEASE AND PAP PHOSPHATASE NRNA"/>
    <property type="match status" value="1"/>
</dbReference>
<evidence type="ECO:0000313" key="3">
    <source>
        <dbReference type="EMBL" id="MBB5888772.1"/>
    </source>
</evidence>
<keyword evidence="4" id="KW-1185">Reference proteome</keyword>
<comment type="caution">
    <text evidence="3">The sequence shown here is derived from an EMBL/GenBank/DDBJ whole genome shotgun (WGS) entry which is preliminary data.</text>
</comment>
<dbReference type="GO" id="GO:0003676">
    <property type="term" value="F:nucleic acid binding"/>
    <property type="evidence" value="ECO:0007669"/>
    <property type="project" value="InterPro"/>
</dbReference>
<evidence type="ECO:0000259" key="2">
    <source>
        <dbReference type="Pfam" id="PF02272"/>
    </source>
</evidence>
<organism evidence="3 4">
    <name type="scientific">Lactovum miscens</name>
    <dbReference type="NCBI Taxonomy" id="190387"/>
    <lineage>
        <taxon>Bacteria</taxon>
        <taxon>Bacillati</taxon>
        <taxon>Bacillota</taxon>
        <taxon>Bacilli</taxon>
        <taxon>Lactobacillales</taxon>
        <taxon>Streptococcaceae</taxon>
        <taxon>Lactovum</taxon>
    </lineage>
</organism>
<dbReference type="InterPro" id="IPR051319">
    <property type="entry name" value="Oligoribo/pAp-PDE_c-di-AMP_PDE"/>
</dbReference>
<dbReference type="Pfam" id="PF01368">
    <property type="entry name" value="DHH"/>
    <property type="match status" value="1"/>
</dbReference>
<dbReference type="PANTHER" id="PTHR47618:SF1">
    <property type="entry name" value="BIFUNCTIONAL OLIGORIBONUCLEASE AND PAP PHOSPHATASE NRNA"/>
    <property type="match status" value="1"/>
</dbReference>
<dbReference type="Gene3D" id="3.90.1640.10">
    <property type="entry name" value="inorganic pyrophosphatase (n-terminal core)"/>
    <property type="match status" value="1"/>
</dbReference>
<feature type="domain" description="DDH" evidence="1">
    <location>
        <begin position="17"/>
        <end position="152"/>
    </location>
</feature>
<protein>
    <submittedName>
        <fullName evidence="3">Phosphoesterase RecJ-like protein</fullName>
        <ecNumber evidence="3">3.1.13.3</ecNumber>
        <ecNumber evidence="3">3.1.3.7</ecNumber>
    </submittedName>
</protein>
<name>A0A841CB42_9LACT</name>
<gene>
    <name evidence="3" type="ORF">HNQ37_001689</name>
</gene>
<dbReference type="InterPro" id="IPR003156">
    <property type="entry name" value="DHHA1_dom"/>
</dbReference>
<keyword evidence="3" id="KW-0378">Hydrolase</keyword>
<evidence type="ECO:0000313" key="4">
    <source>
        <dbReference type="Proteomes" id="UP000562464"/>
    </source>
</evidence>
<dbReference type="AlphaFoldDB" id="A0A841CB42"/>
<reference evidence="3 4" key="1">
    <citation type="submission" date="2020-08" db="EMBL/GenBank/DDBJ databases">
        <title>Genomic Encyclopedia of Type Strains, Phase IV (KMG-IV): sequencing the most valuable type-strain genomes for metagenomic binning, comparative biology and taxonomic classification.</title>
        <authorList>
            <person name="Goeker M."/>
        </authorList>
    </citation>
    <scope>NUCLEOTIDE SEQUENCE [LARGE SCALE GENOMIC DNA]</scope>
    <source>
        <strain evidence="3 4">DSM 14925</strain>
    </source>
</reference>
<dbReference type="InterPro" id="IPR001667">
    <property type="entry name" value="DDH_dom"/>
</dbReference>
<dbReference type="RefSeq" id="WP_183541215.1">
    <property type="nucleotide sequence ID" value="NZ_JACHHV010000052.1"/>
</dbReference>
<dbReference type="Gene3D" id="3.10.310.30">
    <property type="match status" value="1"/>
</dbReference>
<dbReference type="SUPFAM" id="SSF64182">
    <property type="entry name" value="DHH phosphoesterases"/>
    <property type="match status" value="1"/>
</dbReference>
<feature type="domain" description="DHHA1" evidence="2">
    <location>
        <begin position="228"/>
        <end position="309"/>
    </location>
</feature>
<dbReference type="EC" id="3.1.3.7" evidence="3"/>
<accession>A0A841CB42</accession>
<proteinExistence type="predicted"/>